<dbReference type="SUPFAM" id="SSF51905">
    <property type="entry name" value="FAD/NAD(P)-binding domain"/>
    <property type="match status" value="1"/>
</dbReference>
<sequence>MGLMPEFGGADHAPSWYAASAGAIPSHPPLIGDVAADVAIIGGGFAGLGAALRLAERGRKVVLLEANKIGWGASGRNGGQIHPGQRRDPDWMAERLGEDAARELLRLADFAREHQRELIARHDIDCDLCDGLIEAVHRKRDLDHVYRHGEHLTKKWGLGPYQPLDAAQIAAKLGTDAYFGGLVDPTGGHLHPLKYALGLARAAVQAGAILHEQSRVLSIDHGDKVRLKTKGGSVTADLLLMAGNGYLNSLDADLESRILPLNNFVLATEPLPEGLDLIPGNEAAADTRNVVYYWRMTPDRRLLFGGGETFGTTFPADIKAFVRRHMLKIYPQLKETGITHAWGGTLGITVNRLPYLARPKPNVFVTAGFSGQGVMMAPFAGHLAAEAMAGLSEGFDAFSRLPCPPFPGGKLLRLPTQVAAMTFFALLDRL</sequence>
<accession>A0A2C9D2E8</accession>
<dbReference type="EC" id="1.4.3.-" evidence="5"/>
<comment type="cofactor">
    <cofactor evidence="1">
        <name>FAD</name>
        <dbReference type="ChEBI" id="CHEBI:57692"/>
    </cofactor>
</comment>
<name>A0A2C9D2E8_9HYPH</name>
<dbReference type="Gene3D" id="3.30.9.10">
    <property type="entry name" value="D-Amino Acid Oxidase, subunit A, domain 2"/>
    <property type="match status" value="1"/>
</dbReference>
<evidence type="ECO:0000256" key="3">
    <source>
        <dbReference type="PIRSR" id="PIRSR601613-1"/>
    </source>
</evidence>
<reference evidence="6" key="1">
    <citation type="submission" date="2017-09" db="EMBL/GenBank/DDBJ databases">
        <title>Genome sequence of Nannocystis excedens DSM 71.</title>
        <authorList>
            <person name="Blom J."/>
        </authorList>
    </citation>
    <scope>NUCLEOTIDE SEQUENCE [LARGE SCALE GENOMIC DNA]</scope>
    <source>
        <strain evidence="6">type strain: E19</strain>
    </source>
</reference>
<keyword evidence="2 5" id="KW-0560">Oxidoreductase</keyword>
<feature type="binding site" evidence="3">
    <location>
        <begin position="65"/>
        <end position="66"/>
    </location>
    <ligand>
        <name>FAD</name>
        <dbReference type="ChEBI" id="CHEBI:57692"/>
    </ligand>
</feature>
<dbReference type="GO" id="GO:0005737">
    <property type="term" value="C:cytoplasm"/>
    <property type="evidence" value="ECO:0007669"/>
    <property type="project" value="TreeGrafter"/>
</dbReference>
<feature type="domain" description="FAD dependent oxidoreductase" evidence="4">
    <location>
        <begin position="37"/>
        <end position="386"/>
    </location>
</feature>
<dbReference type="InterPro" id="IPR036188">
    <property type="entry name" value="FAD/NAD-bd_sf"/>
</dbReference>
<evidence type="ECO:0000256" key="1">
    <source>
        <dbReference type="ARBA" id="ARBA00001974"/>
    </source>
</evidence>
<dbReference type="InterPro" id="IPR001613">
    <property type="entry name" value="Flavin_amine_oxidase"/>
</dbReference>
<dbReference type="EMBL" id="LT960614">
    <property type="protein sequence ID" value="SON54472.1"/>
    <property type="molecule type" value="Genomic_DNA"/>
</dbReference>
<evidence type="ECO:0000313" key="5">
    <source>
        <dbReference type="EMBL" id="SON54472.1"/>
    </source>
</evidence>
<evidence type="ECO:0000313" key="6">
    <source>
        <dbReference type="Proteomes" id="UP000223606"/>
    </source>
</evidence>
<proteinExistence type="predicted"/>
<evidence type="ECO:0000259" key="4">
    <source>
        <dbReference type="Pfam" id="PF01266"/>
    </source>
</evidence>
<gene>
    <name evidence="5" type="primary">puuB_1</name>
    <name evidence="5" type="ORF">HDIA_0931</name>
</gene>
<dbReference type="PANTHER" id="PTHR13847">
    <property type="entry name" value="SARCOSINE DEHYDROGENASE-RELATED"/>
    <property type="match status" value="1"/>
</dbReference>
<evidence type="ECO:0000256" key="2">
    <source>
        <dbReference type="ARBA" id="ARBA00023002"/>
    </source>
</evidence>
<keyword evidence="6" id="KW-1185">Reference proteome</keyword>
<dbReference type="InterPro" id="IPR006076">
    <property type="entry name" value="FAD-dep_OxRdtase"/>
</dbReference>
<dbReference type="PANTHER" id="PTHR13847:SF281">
    <property type="entry name" value="FAD DEPENDENT OXIDOREDUCTASE DOMAIN-CONTAINING PROTEIN"/>
    <property type="match status" value="1"/>
</dbReference>
<dbReference type="Gene3D" id="3.50.50.60">
    <property type="entry name" value="FAD/NAD(P)-binding domain"/>
    <property type="match status" value="1"/>
</dbReference>
<organism evidence="5 6">
    <name type="scientific">Hartmannibacter diazotrophicus</name>
    <dbReference type="NCBI Taxonomy" id="1482074"/>
    <lineage>
        <taxon>Bacteria</taxon>
        <taxon>Pseudomonadati</taxon>
        <taxon>Pseudomonadota</taxon>
        <taxon>Alphaproteobacteria</taxon>
        <taxon>Hyphomicrobiales</taxon>
        <taxon>Pleomorphomonadaceae</taxon>
        <taxon>Hartmannibacter</taxon>
    </lineage>
</organism>
<dbReference type="Proteomes" id="UP000223606">
    <property type="component" value="Chromosome 1"/>
</dbReference>
<dbReference type="Pfam" id="PF01266">
    <property type="entry name" value="DAO"/>
    <property type="match status" value="1"/>
</dbReference>
<dbReference type="GO" id="GO:0016491">
    <property type="term" value="F:oxidoreductase activity"/>
    <property type="evidence" value="ECO:0007669"/>
    <property type="project" value="UniProtKB-KW"/>
</dbReference>
<dbReference type="KEGG" id="hdi:HDIA_0931"/>
<protein>
    <submittedName>
        <fullName evidence="5">Gamma-glutamylputrescine oxidoreductase</fullName>
        <ecNumber evidence="5">1.4.3.-</ecNumber>
    </submittedName>
</protein>
<dbReference type="PRINTS" id="PR00757">
    <property type="entry name" value="AMINEOXDASEF"/>
</dbReference>
<dbReference type="AlphaFoldDB" id="A0A2C9D2E8"/>